<dbReference type="InterPro" id="IPR041519">
    <property type="entry name" value="HEPN_RiboL-PSP"/>
</dbReference>
<name>Q2JAZ3_FRACC</name>
<evidence type="ECO:0000259" key="1">
    <source>
        <dbReference type="Pfam" id="PF18735"/>
    </source>
</evidence>
<organism evidence="2 3">
    <name type="scientific">Frankia casuarinae (strain DSM 45818 / CECT 9043 / HFP020203 / CcI3)</name>
    <dbReference type="NCBI Taxonomy" id="106370"/>
    <lineage>
        <taxon>Bacteria</taxon>
        <taxon>Bacillati</taxon>
        <taxon>Actinomycetota</taxon>
        <taxon>Actinomycetes</taxon>
        <taxon>Frankiales</taxon>
        <taxon>Frankiaceae</taxon>
        <taxon>Frankia</taxon>
    </lineage>
</organism>
<gene>
    <name evidence="2" type="ordered locus">Francci3_2179</name>
</gene>
<dbReference type="HOGENOM" id="CLU_1568460_0_0_11"/>
<dbReference type="EMBL" id="CP000249">
    <property type="protein sequence ID" value="ABD11549.1"/>
    <property type="molecule type" value="Genomic_DNA"/>
</dbReference>
<dbReference type="AlphaFoldDB" id="Q2JAZ3"/>
<dbReference type="Proteomes" id="UP000001937">
    <property type="component" value="Chromosome"/>
</dbReference>
<feature type="domain" description="RiboL-PSP-HEPN" evidence="1">
    <location>
        <begin position="18"/>
        <end position="158"/>
    </location>
</feature>
<dbReference type="STRING" id="106370.Francci3_2179"/>
<dbReference type="KEGG" id="fra:Francci3_2179"/>
<sequence length="170" mass="19300">MSRRERAETWPPTETRIILDRLSELAALVQDQARVADNQEVVSWLARLLVIRSCGYLEQTVAGTFRAYTSRLSYGHVRNFSLGWLERTQNPTPAALETLAGRFDQGLRQELSALLDADDGRLRRELATLVDRRNRIAHGLNESVGVRKALELHRVACEAADWFILRFGPS</sequence>
<keyword evidence="3" id="KW-1185">Reference proteome</keyword>
<evidence type="ECO:0000313" key="3">
    <source>
        <dbReference type="Proteomes" id="UP000001937"/>
    </source>
</evidence>
<reference evidence="2 3" key="1">
    <citation type="journal article" date="2007" name="Genome Res.">
        <title>Genome characteristics of facultatively symbiotic Frankia sp. strains reflect host range and host plant biogeography.</title>
        <authorList>
            <person name="Normand P."/>
            <person name="Lapierre P."/>
            <person name="Tisa L.S."/>
            <person name="Gogarten J.P."/>
            <person name="Alloisio N."/>
            <person name="Bagnarol E."/>
            <person name="Bassi C.A."/>
            <person name="Berry A.M."/>
            <person name="Bickhart D.M."/>
            <person name="Choisne N."/>
            <person name="Couloux A."/>
            <person name="Cournoyer B."/>
            <person name="Cruveiller S."/>
            <person name="Daubin V."/>
            <person name="Demange N."/>
            <person name="Francino M.P."/>
            <person name="Goltsman E."/>
            <person name="Huang Y."/>
            <person name="Kopp O.R."/>
            <person name="Labarre L."/>
            <person name="Lapidus A."/>
            <person name="Lavire C."/>
            <person name="Marechal J."/>
            <person name="Martinez M."/>
            <person name="Mastronunzio J.E."/>
            <person name="Mullin B.C."/>
            <person name="Niemann J."/>
            <person name="Pujic P."/>
            <person name="Rawnsley T."/>
            <person name="Rouy Z."/>
            <person name="Schenowitz C."/>
            <person name="Sellstedt A."/>
            <person name="Tavares F."/>
            <person name="Tomkins J.P."/>
            <person name="Vallenet D."/>
            <person name="Valverde C."/>
            <person name="Wall L.G."/>
            <person name="Wang Y."/>
            <person name="Medigue C."/>
            <person name="Benson D.R."/>
        </authorList>
    </citation>
    <scope>NUCLEOTIDE SEQUENCE [LARGE SCALE GENOMIC DNA]</scope>
    <source>
        <strain evidence="3">DSM 45818 / CECT 9043 / CcI3</strain>
    </source>
</reference>
<dbReference type="RefSeq" id="WP_011436596.1">
    <property type="nucleotide sequence ID" value="NC_007777.1"/>
</dbReference>
<proteinExistence type="predicted"/>
<accession>Q2JAZ3</accession>
<protein>
    <recommendedName>
        <fullName evidence="1">RiboL-PSP-HEPN domain-containing protein</fullName>
    </recommendedName>
</protein>
<dbReference type="Pfam" id="PF18735">
    <property type="entry name" value="HEPN_RiboL-PSP"/>
    <property type="match status" value="1"/>
</dbReference>
<evidence type="ECO:0000313" key="2">
    <source>
        <dbReference type="EMBL" id="ABD11549.1"/>
    </source>
</evidence>